<sequence length="251" mass="28567">MGIIMNVKGKTKDTIKTRLDLQEMNIRPKLHLIQKGEKIEVPTTCYTLSPEDKHKLCLFLKNLKVPNVNLKDHKISGLKSHDCHVLLQHLLPLPRRGMLLKQVCEPLIESSIFFSVLRSKQLRIDNLEHIEAQISITLCKLEMVLPPSIFDVMVHLPVHLATEAKIVGPIHYRACPEGCIVEGYIANDYMALCSRYLHKVDTRFNRPNRNYDGGLKQSNGGLSIFSQLERTLGANDPCELEADELEQAHIY</sequence>
<evidence type="ECO:0000313" key="3">
    <source>
        <dbReference type="Proteomes" id="UP000824120"/>
    </source>
</evidence>
<dbReference type="EMBL" id="JACXVP010000009">
    <property type="protein sequence ID" value="KAG5587410.1"/>
    <property type="molecule type" value="Genomic_DNA"/>
</dbReference>
<dbReference type="AlphaFoldDB" id="A0A9J5XIA5"/>
<keyword evidence="3" id="KW-1185">Reference proteome</keyword>
<evidence type="ECO:0000259" key="1">
    <source>
        <dbReference type="Pfam" id="PF13960"/>
    </source>
</evidence>
<reference evidence="2 3" key="1">
    <citation type="submission" date="2020-09" db="EMBL/GenBank/DDBJ databases">
        <title>De no assembly of potato wild relative species, Solanum commersonii.</title>
        <authorList>
            <person name="Cho K."/>
        </authorList>
    </citation>
    <scope>NUCLEOTIDE SEQUENCE [LARGE SCALE GENOMIC DNA]</scope>
    <source>
        <strain evidence="2">LZ3.2</strain>
        <tissue evidence="2">Leaf</tissue>
    </source>
</reference>
<comment type="caution">
    <text evidence="2">The sequence shown here is derived from an EMBL/GenBank/DDBJ whole genome shotgun (WGS) entry which is preliminary data.</text>
</comment>
<proteinExistence type="predicted"/>
<feature type="domain" description="DUF4218" evidence="1">
    <location>
        <begin position="117"/>
        <end position="174"/>
    </location>
</feature>
<name>A0A9J5XIA5_SOLCO</name>
<accession>A0A9J5XIA5</accession>
<dbReference type="PANTHER" id="PTHR48258">
    <property type="entry name" value="DUF4218 DOMAIN-CONTAINING PROTEIN-RELATED"/>
    <property type="match status" value="1"/>
</dbReference>
<dbReference type="Proteomes" id="UP000824120">
    <property type="component" value="Chromosome 9"/>
</dbReference>
<protein>
    <recommendedName>
        <fullName evidence="1">DUF4218 domain-containing protein</fullName>
    </recommendedName>
</protein>
<dbReference type="OrthoDB" id="1301667at2759"/>
<dbReference type="Pfam" id="PF13960">
    <property type="entry name" value="DUF4218"/>
    <property type="match status" value="1"/>
</dbReference>
<gene>
    <name evidence="2" type="ORF">H5410_047844</name>
</gene>
<organism evidence="2 3">
    <name type="scientific">Solanum commersonii</name>
    <name type="common">Commerson's wild potato</name>
    <name type="synonym">Commerson's nightshade</name>
    <dbReference type="NCBI Taxonomy" id="4109"/>
    <lineage>
        <taxon>Eukaryota</taxon>
        <taxon>Viridiplantae</taxon>
        <taxon>Streptophyta</taxon>
        <taxon>Embryophyta</taxon>
        <taxon>Tracheophyta</taxon>
        <taxon>Spermatophyta</taxon>
        <taxon>Magnoliopsida</taxon>
        <taxon>eudicotyledons</taxon>
        <taxon>Gunneridae</taxon>
        <taxon>Pentapetalae</taxon>
        <taxon>asterids</taxon>
        <taxon>lamiids</taxon>
        <taxon>Solanales</taxon>
        <taxon>Solanaceae</taxon>
        <taxon>Solanoideae</taxon>
        <taxon>Solaneae</taxon>
        <taxon>Solanum</taxon>
    </lineage>
</organism>
<dbReference type="InterPro" id="IPR025452">
    <property type="entry name" value="DUF4218"/>
</dbReference>
<dbReference type="PANTHER" id="PTHR48258:SF11">
    <property type="entry name" value="TDCA1-ORF2 PROTEIN"/>
    <property type="match status" value="1"/>
</dbReference>
<evidence type="ECO:0000313" key="2">
    <source>
        <dbReference type="EMBL" id="KAG5587410.1"/>
    </source>
</evidence>